<feature type="region of interest" description="Disordered" evidence="1">
    <location>
        <begin position="296"/>
        <end position="322"/>
    </location>
</feature>
<dbReference type="Proteomes" id="UP000639859">
    <property type="component" value="Unassembled WGS sequence"/>
</dbReference>
<evidence type="ECO:0000313" key="3">
    <source>
        <dbReference type="Proteomes" id="UP000639859"/>
    </source>
</evidence>
<evidence type="ECO:0000256" key="1">
    <source>
        <dbReference type="SAM" id="MobiDB-lite"/>
    </source>
</evidence>
<accession>A0ABS0SXE1</accession>
<feature type="compositionally biased region" description="Basic and acidic residues" evidence="1">
    <location>
        <begin position="296"/>
        <end position="313"/>
    </location>
</feature>
<comment type="caution">
    <text evidence="2">The sequence shown here is derived from an EMBL/GenBank/DDBJ whole genome shotgun (WGS) entry which is preliminary data.</text>
</comment>
<dbReference type="InterPro" id="IPR018777">
    <property type="entry name" value="Replication_initiator_prot_A"/>
</dbReference>
<dbReference type="Pfam" id="PF10134">
    <property type="entry name" value="RPA"/>
    <property type="match status" value="1"/>
</dbReference>
<organism evidence="2 3">
    <name type="scientific">Caulobacter hibisci</name>
    <dbReference type="NCBI Taxonomy" id="2035993"/>
    <lineage>
        <taxon>Bacteria</taxon>
        <taxon>Pseudomonadati</taxon>
        <taxon>Pseudomonadota</taxon>
        <taxon>Alphaproteobacteria</taxon>
        <taxon>Caulobacterales</taxon>
        <taxon>Caulobacteraceae</taxon>
        <taxon>Caulobacter</taxon>
    </lineage>
</organism>
<name>A0ABS0SXE1_9CAUL</name>
<dbReference type="RefSeq" id="WP_198576186.1">
    <property type="nucleotide sequence ID" value="NZ_JADWOX010000006.1"/>
</dbReference>
<reference evidence="2 3" key="1">
    <citation type="submission" date="2020-11" db="EMBL/GenBank/DDBJ databases">
        <title>genome sequence of strain KACC 18849.</title>
        <authorList>
            <person name="Gao J."/>
            <person name="Zhang X."/>
        </authorList>
    </citation>
    <scope>NUCLEOTIDE SEQUENCE [LARGE SCALE GENOMIC DNA]</scope>
    <source>
        <strain evidence="2 3">KACC 18849</strain>
    </source>
</reference>
<gene>
    <name evidence="2" type="ORF">I4Q42_11410</name>
</gene>
<keyword evidence="3" id="KW-1185">Reference proteome</keyword>
<sequence length="322" mass="36535">MTAPKDRNNQFDLFIPLMRDIALKDQRETMERPFFSLQKRKRLKPIEYRSADGEVSVKVEAVPAYGMATIWDADILIWAASALNKLKAEGRNELPRALKVTAYDLLRSIQRDTGGKGYADLKAALDRLQTTTIFTSIRAKRGRDRRFSWLDGWDVEVDPITDKPVALKITLSDWVYEGIINEKSVLTMHPDYFQLSGGLERAVYRIARKHAGDQDGGWTCRISLLHEKTGSDSEPKEFGRMLRKIVEANELPEYDVALTTAGDGSAAVRFIRRSVVERAQIQAELEAEAASLVRRTREDRRADEIDGRAEPWAKRRVPSAEG</sequence>
<proteinExistence type="predicted"/>
<evidence type="ECO:0000313" key="2">
    <source>
        <dbReference type="EMBL" id="MBI1684274.1"/>
    </source>
</evidence>
<protein>
    <submittedName>
        <fullName evidence="2">Replication initiator protein A</fullName>
    </submittedName>
</protein>
<dbReference type="EMBL" id="JADWOX010000006">
    <property type="protein sequence ID" value="MBI1684274.1"/>
    <property type="molecule type" value="Genomic_DNA"/>
</dbReference>